<dbReference type="EMBL" id="CM023485">
    <property type="protein sequence ID" value="KAH6931251.1"/>
    <property type="molecule type" value="Genomic_DNA"/>
</dbReference>
<evidence type="ECO:0000313" key="2">
    <source>
        <dbReference type="Proteomes" id="UP000821845"/>
    </source>
</evidence>
<accession>A0ACB7SBD0</accession>
<keyword evidence="2" id="KW-1185">Reference proteome</keyword>
<evidence type="ECO:0000313" key="1">
    <source>
        <dbReference type="EMBL" id="KAH6931251.1"/>
    </source>
</evidence>
<sequence length="146" mass="15437">MSICFLGTSPAGVERDWVQVLAVVPSMRSCQVVPPQLFWADTTTLVENIVDCATEFHTMQLLQRRVPDPSAMPGGPPPPYPGGPRPSAPPAGPSHGYGHGRGHYNSRVPTAHGVASSAGSSRHHQGSRGAVPPEAVELRPAGKRHL</sequence>
<comment type="caution">
    <text evidence="1">The sequence shown here is derived from an EMBL/GenBank/DDBJ whole genome shotgun (WGS) entry which is preliminary data.</text>
</comment>
<dbReference type="Proteomes" id="UP000821845">
    <property type="component" value="Chromosome 5"/>
</dbReference>
<proteinExistence type="predicted"/>
<reference evidence="1" key="1">
    <citation type="submission" date="2020-05" db="EMBL/GenBank/DDBJ databases">
        <title>Large-scale comparative analyses of tick genomes elucidate their genetic diversity and vector capacities.</title>
        <authorList>
            <person name="Jia N."/>
            <person name="Wang J."/>
            <person name="Shi W."/>
            <person name="Du L."/>
            <person name="Sun Y."/>
            <person name="Zhan W."/>
            <person name="Jiang J."/>
            <person name="Wang Q."/>
            <person name="Zhang B."/>
            <person name="Ji P."/>
            <person name="Sakyi L.B."/>
            <person name="Cui X."/>
            <person name="Yuan T."/>
            <person name="Jiang B."/>
            <person name="Yang W."/>
            <person name="Lam T.T.-Y."/>
            <person name="Chang Q."/>
            <person name="Ding S."/>
            <person name="Wang X."/>
            <person name="Zhu J."/>
            <person name="Ruan X."/>
            <person name="Zhao L."/>
            <person name="Wei J."/>
            <person name="Que T."/>
            <person name="Du C."/>
            <person name="Cheng J."/>
            <person name="Dai P."/>
            <person name="Han X."/>
            <person name="Huang E."/>
            <person name="Gao Y."/>
            <person name="Liu J."/>
            <person name="Shao H."/>
            <person name="Ye R."/>
            <person name="Li L."/>
            <person name="Wei W."/>
            <person name="Wang X."/>
            <person name="Wang C."/>
            <person name="Yang T."/>
            <person name="Huo Q."/>
            <person name="Li W."/>
            <person name="Guo W."/>
            <person name="Chen H."/>
            <person name="Zhou L."/>
            <person name="Ni X."/>
            <person name="Tian J."/>
            <person name="Zhou Y."/>
            <person name="Sheng Y."/>
            <person name="Liu T."/>
            <person name="Pan Y."/>
            <person name="Xia L."/>
            <person name="Li J."/>
            <person name="Zhao F."/>
            <person name="Cao W."/>
        </authorList>
    </citation>
    <scope>NUCLEOTIDE SEQUENCE</scope>
    <source>
        <strain evidence="1">Hyas-2018</strain>
    </source>
</reference>
<name>A0ACB7SBD0_HYAAI</name>
<gene>
    <name evidence="1" type="ORF">HPB50_023247</name>
</gene>
<organism evidence="1 2">
    <name type="scientific">Hyalomma asiaticum</name>
    <name type="common">Tick</name>
    <dbReference type="NCBI Taxonomy" id="266040"/>
    <lineage>
        <taxon>Eukaryota</taxon>
        <taxon>Metazoa</taxon>
        <taxon>Ecdysozoa</taxon>
        <taxon>Arthropoda</taxon>
        <taxon>Chelicerata</taxon>
        <taxon>Arachnida</taxon>
        <taxon>Acari</taxon>
        <taxon>Parasitiformes</taxon>
        <taxon>Ixodida</taxon>
        <taxon>Ixodoidea</taxon>
        <taxon>Ixodidae</taxon>
        <taxon>Hyalomminae</taxon>
        <taxon>Hyalomma</taxon>
    </lineage>
</organism>
<protein>
    <submittedName>
        <fullName evidence="1">Uncharacterized protein</fullName>
    </submittedName>
</protein>